<dbReference type="InterPro" id="IPR046335">
    <property type="entry name" value="LacI/GalR-like_sensor"/>
</dbReference>
<dbReference type="STRING" id="1423796.FC24_GL000570"/>
<evidence type="ECO:0000313" key="6">
    <source>
        <dbReference type="Proteomes" id="UP000051638"/>
    </source>
</evidence>
<dbReference type="Proteomes" id="UP000051638">
    <property type="component" value="Unassembled WGS sequence"/>
</dbReference>
<evidence type="ECO:0000259" key="4">
    <source>
        <dbReference type="PROSITE" id="PS50932"/>
    </source>
</evidence>
<dbReference type="SMART" id="SM00354">
    <property type="entry name" value="HTH_LACI"/>
    <property type="match status" value="1"/>
</dbReference>
<accession>A0A0R2D5B5</accession>
<dbReference type="SUPFAM" id="SSF47413">
    <property type="entry name" value="lambda repressor-like DNA-binding domains"/>
    <property type="match status" value="1"/>
</dbReference>
<dbReference type="InterPro" id="IPR010982">
    <property type="entry name" value="Lambda_DNA-bd_dom_sf"/>
</dbReference>
<evidence type="ECO:0000256" key="1">
    <source>
        <dbReference type="ARBA" id="ARBA00023015"/>
    </source>
</evidence>
<keyword evidence="6" id="KW-1185">Reference proteome</keyword>
<keyword evidence="3" id="KW-0804">Transcription</keyword>
<dbReference type="OrthoDB" id="43195at2"/>
<organism evidence="5 6">
    <name type="scientific">Loigolactobacillus rennini DSM 20253</name>
    <dbReference type="NCBI Taxonomy" id="1423796"/>
    <lineage>
        <taxon>Bacteria</taxon>
        <taxon>Bacillati</taxon>
        <taxon>Bacillota</taxon>
        <taxon>Bacilli</taxon>
        <taxon>Lactobacillales</taxon>
        <taxon>Lactobacillaceae</taxon>
        <taxon>Loigolactobacillus</taxon>
    </lineage>
</organism>
<dbReference type="CDD" id="cd01392">
    <property type="entry name" value="HTH_LacI"/>
    <property type="match status" value="1"/>
</dbReference>
<gene>
    <name evidence="5" type="ORF">FC24_GL000570</name>
</gene>
<dbReference type="CDD" id="cd01544">
    <property type="entry name" value="PBP1_GalR"/>
    <property type="match status" value="1"/>
</dbReference>
<feature type="domain" description="HTH lacI-type" evidence="4">
    <location>
        <begin position="3"/>
        <end position="69"/>
    </location>
</feature>
<dbReference type="PANTHER" id="PTHR30146">
    <property type="entry name" value="LACI-RELATED TRANSCRIPTIONAL REPRESSOR"/>
    <property type="match status" value="1"/>
</dbReference>
<dbReference type="InterPro" id="IPR000843">
    <property type="entry name" value="HTH_LacI"/>
</dbReference>
<evidence type="ECO:0000313" key="5">
    <source>
        <dbReference type="EMBL" id="KRM99208.1"/>
    </source>
</evidence>
<dbReference type="SUPFAM" id="SSF53822">
    <property type="entry name" value="Periplasmic binding protein-like I"/>
    <property type="match status" value="1"/>
</dbReference>
<dbReference type="Gene3D" id="1.10.260.40">
    <property type="entry name" value="lambda repressor-like DNA-binding domains"/>
    <property type="match status" value="1"/>
</dbReference>
<dbReference type="PANTHER" id="PTHR30146:SF149">
    <property type="entry name" value="HTH-TYPE TRANSCRIPTIONAL REGULATOR EBGR"/>
    <property type="match status" value="1"/>
</dbReference>
<dbReference type="Pfam" id="PF00356">
    <property type="entry name" value="LacI"/>
    <property type="match status" value="1"/>
</dbReference>
<keyword evidence="2" id="KW-0238">DNA-binding</keyword>
<keyword evidence="1" id="KW-0805">Transcription regulation</keyword>
<dbReference type="InterPro" id="IPR028082">
    <property type="entry name" value="Peripla_BP_I"/>
</dbReference>
<dbReference type="GO" id="GO:0003700">
    <property type="term" value="F:DNA-binding transcription factor activity"/>
    <property type="evidence" value="ECO:0007669"/>
    <property type="project" value="TreeGrafter"/>
</dbReference>
<sequence length="337" mass="37744">MATTLKDIAQATGVSLTTVSRVLNRDPSLSVGTATRKRIFATAAQLNYQKMPASPEEIKPRPQKIALVQWYSKSREQDDLYYMAIRMGIEQCSQQHQLEVIRVFQNNLTQLTQPVDGVIAVGKFSADQVQLLRTLTANLVFVDDDQFAAGFDSVITDFKLAVQQVVAVFLKQQRRDIGLIYGTETTTDGQRQIHDPRQIAFKETLTAQQLYRPEFTFQSDFTNQGGYRAMQQALTTLGDQLPHAFFVANDPMATGALKALQKAQIAVPQRVSLFSFNDTVLAKYVYPELSSVHVATELMGCTAVKLLCSRFQKKRPPQRVELGTQLIMRASTNLESE</sequence>
<dbReference type="EMBL" id="AYYI01000020">
    <property type="protein sequence ID" value="KRM99208.1"/>
    <property type="molecule type" value="Genomic_DNA"/>
</dbReference>
<dbReference type="Pfam" id="PF13377">
    <property type="entry name" value="Peripla_BP_3"/>
    <property type="match status" value="1"/>
</dbReference>
<evidence type="ECO:0000256" key="3">
    <source>
        <dbReference type="ARBA" id="ARBA00023163"/>
    </source>
</evidence>
<dbReference type="PRINTS" id="PR00036">
    <property type="entry name" value="HTHLACI"/>
</dbReference>
<dbReference type="PROSITE" id="PS50932">
    <property type="entry name" value="HTH_LACI_2"/>
    <property type="match status" value="1"/>
</dbReference>
<name>A0A0R2D5B5_9LACO</name>
<evidence type="ECO:0000256" key="2">
    <source>
        <dbReference type="ARBA" id="ARBA00023125"/>
    </source>
</evidence>
<reference evidence="5 6" key="1">
    <citation type="journal article" date="2015" name="Genome Announc.">
        <title>Expanding the biotechnology potential of lactobacilli through comparative genomics of 213 strains and associated genera.</title>
        <authorList>
            <person name="Sun Z."/>
            <person name="Harris H.M."/>
            <person name="McCann A."/>
            <person name="Guo C."/>
            <person name="Argimon S."/>
            <person name="Zhang W."/>
            <person name="Yang X."/>
            <person name="Jeffery I.B."/>
            <person name="Cooney J.C."/>
            <person name="Kagawa T.F."/>
            <person name="Liu W."/>
            <person name="Song Y."/>
            <person name="Salvetti E."/>
            <person name="Wrobel A."/>
            <person name="Rasinkangas P."/>
            <person name="Parkhill J."/>
            <person name="Rea M.C."/>
            <person name="O'Sullivan O."/>
            <person name="Ritari J."/>
            <person name="Douillard F.P."/>
            <person name="Paul Ross R."/>
            <person name="Yang R."/>
            <person name="Briner A.E."/>
            <person name="Felis G.E."/>
            <person name="de Vos W.M."/>
            <person name="Barrangou R."/>
            <person name="Klaenhammer T.R."/>
            <person name="Caufield P.W."/>
            <person name="Cui Y."/>
            <person name="Zhang H."/>
            <person name="O'Toole P.W."/>
        </authorList>
    </citation>
    <scope>NUCLEOTIDE SEQUENCE [LARGE SCALE GENOMIC DNA]</scope>
    <source>
        <strain evidence="5 6">DSM 20253</strain>
    </source>
</reference>
<dbReference type="GO" id="GO:0000976">
    <property type="term" value="F:transcription cis-regulatory region binding"/>
    <property type="evidence" value="ECO:0007669"/>
    <property type="project" value="TreeGrafter"/>
</dbReference>
<dbReference type="AlphaFoldDB" id="A0A0R2D5B5"/>
<dbReference type="PATRIC" id="fig|1423796.3.peg.587"/>
<dbReference type="RefSeq" id="WP_057873393.1">
    <property type="nucleotide sequence ID" value="NZ_AYYI01000020.1"/>
</dbReference>
<proteinExistence type="predicted"/>
<dbReference type="PROSITE" id="PS00356">
    <property type="entry name" value="HTH_LACI_1"/>
    <property type="match status" value="1"/>
</dbReference>
<protein>
    <submittedName>
        <fullName evidence="5">LacI family transcription regulator</fullName>
    </submittedName>
</protein>
<dbReference type="Gene3D" id="3.40.50.2300">
    <property type="match status" value="2"/>
</dbReference>
<comment type="caution">
    <text evidence="5">The sequence shown here is derived from an EMBL/GenBank/DDBJ whole genome shotgun (WGS) entry which is preliminary data.</text>
</comment>